<evidence type="ECO:0000256" key="1">
    <source>
        <dbReference type="SAM" id="Phobius"/>
    </source>
</evidence>
<dbReference type="EMBL" id="CAJJDM010000009">
    <property type="protein sequence ID" value="CAD8048458.1"/>
    <property type="molecule type" value="Genomic_DNA"/>
</dbReference>
<name>A0A8S1K0Y6_PARPR</name>
<evidence type="ECO:0008006" key="4">
    <source>
        <dbReference type="Google" id="ProtNLM"/>
    </source>
</evidence>
<organism evidence="2 3">
    <name type="scientific">Paramecium primaurelia</name>
    <dbReference type="NCBI Taxonomy" id="5886"/>
    <lineage>
        <taxon>Eukaryota</taxon>
        <taxon>Sar</taxon>
        <taxon>Alveolata</taxon>
        <taxon>Ciliophora</taxon>
        <taxon>Intramacronucleata</taxon>
        <taxon>Oligohymenophorea</taxon>
        <taxon>Peniculida</taxon>
        <taxon>Parameciidae</taxon>
        <taxon>Paramecium</taxon>
    </lineage>
</organism>
<feature type="transmembrane region" description="Helical" evidence="1">
    <location>
        <begin position="938"/>
        <end position="957"/>
    </location>
</feature>
<keyword evidence="1" id="KW-0812">Transmembrane</keyword>
<feature type="transmembrane region" description="Helical" evidence="1">
    <location>
        <begin position="741"/>
        <end position="763"/>
    </location>
</feature>
<accession>A0A8S1K0Y6</accession>
<gene>
    <name evidence="2" type="ORF">PPRIM_AZ9-3.1.T0120474</name>
</gene>
<feature type="transmembrane region" description="Helical" evidence="1">
    <location>
        <begin position="894"/>
        <end position="918"/>
    </location>
</feature>
<feature type="transmembrane region" description="Helical" evidence="1">
    <location>
        <begin position="969"/>
        <end position="993"/>
    </location>
</feature>
<feature type="transmembrane region" description="Helical" evidence="1">
    <location>
        <begin position="827"/>
        <end position="854"/>
    </location>
</feature>
<comment type="caution">
    <text evidence="2">The sequence shown here is derived from an EMBL/GenBank/DDBJ whole genome shotgun (WGS) entry which is preliminary data.</text>
</comment>
<evidence type="ECO:0000313" key="3">
    <source>
        <dbReference type="Proteomes" id="UP000688137"/>
    </source>
</evidence>
<reference evidence="2" key="1">
    <citation type="submission" date="2021-01" db="EMBL/GenBank/DDBJ databases">
        <authorList>
            <consortium name="Genoscope - CEA"/>
            <person name="William W."/>
        </authorList>
    </citation>
    <scope>NUCLEOTIDE SEQUENCE</scope>
</reference>
<dbReference type="AlphaFoldDB" id="A0A8S1K0Y6"/>
<dbReference type="PANTHER" id="PTHR11319:SF35">
    <property type="entry name" value="OUTER MEMBRANE PROTEIN PMPC-RELATED"/>
    <property type="match status" value="1"/>
</dbReference>
<keyword evidence="1" id="KW-0472">Membrane</keyword>
<dbReference type="Proteomes" id="UP000688137">
    <property type="component" value="Unassembled WGS sequence"/>
</dbReference>
<keyword evidence="3" id="KW-1185">Reference proteome</keyword>
<sequence length="1088" mass="126987">MKFFSWIGLISLSEINNILGQNNALIFLENCKVDIKKLQFEGVALSPIIKIVNSHNTRISDSQLFGIQKLYQFDLIYITVSKISESIVLIQQLKIIQSIIYQFKTKRSLIFQDLNYQIIGCDIWKNQTILQQIDFSSYFQSSTNQYSQIFYVYSNSDQSSFFFQQIDLIENEESDFAKGIMTIEIENLKKIYLNNIICYKNRVKQNGCVNFLNTNFINSTIKIRDSYFIQNFGSIGAAIQISNLRFKMANCKIIQNNASESGGGMQLQMNDTDFQIKSTIIIGNQAQEGGGIYLKNAGKLNLNNFIYSFLLFNKAFQFGNNLVESPNHLMLTINNKEQQSKQKIINNIIDEYLILKQYNIMEQGTFQIKNYLMIPSNQILSAYKLFNPYSMKYLSYIYNFALILKNSLNENQRNYQNTTCTLMTKLINDDKIDKEGKQIETKNLPYDIQNSYYDISSLSFTFDPYNQEKTSLLIQISCNSFQQQQSLGYLIQAKSLKCQLGEFYVNQGCQICQSSQGFYSVIYNATKCSIFDKTKFKNITENKIELLEGFWRSDYLSDQIEECFKKMQFCQGGWGFGNQICSKGHIGALCEECDIYNIKGDGKYFKNQQNLECISCYGVQDSIIPFITSSIWYLAVQFRSFLSIIITLRSIEQSNQLFKNLALRQRFGKLLFKLNQGHESFVIKMLLNYLWIFSVIFTFNLQFSFSFTFIDSASNTSYSMTNNLDCYLSESQSIKLIYSKIITMLSLMSFQFILVIMGFLIYFKYQKLKMQFFHFETISNSLLYLYVSNYGGLIKMYFSILSRREISNQSFIQGDVSLLFGSREHQIWLFFFVIPGIGFFCLIIPLSLFILMYIKRNQLDSIKIRKNFCYLINEYENTTYYWEIIKLIKKTIMILLLTYFETNILLKASLLGLCLLFYQLIAVKNKPFILQNLNNLDLYSGQICSITIFLAAAKYVSEYENNQFSSNTLSIFIVLLCVRLSYPFIFNISGAYLKNYYSLLMNSSHKIMEKISKDSTITKKLKRNLKEYNLKKQRQKDLITKLRQYLLRFSRVQLETNRQMLATNNFSSNKDNLKSLSKQTYFFKLDSK</sequence>
<dbReference type="PANTHER" id="PTHR11319">
    <property type="entry name" value="G PROTEIN-COUPLED RECEPTOR-RELATED"/>
    <property type="match status" value="1"/>
</dbReference>
<evidence type="ECO:0000313" key="2">
    <source>
        <dbReference type="EMBL" id="CAD8048458.1"/>
    </source>
</evidence>
<keyword evidence="1" id="KW-1133">Transmembrane helix</keyword>
<feature type="transmembrane region" description="Helical" evidence="1">
    <location>
        <begin position="631"/>
        <end position="651"/>
    </location>
</feature>
<feature type="transmembrane region" description="Helical" evidence="1">
    <location>
        <begin position="783"/>
        <end position="801"/>
    </location>
</feature>
<feature type="transmembrane region" description="Helical" evidence="1">
    <location>
        <begin position="689"/>
        <end position="710"/>
    </location>
</feature>
<dbReference type="OMA" id="NSHNTRI"/>
<proteinExistence type="predicted"/>
<protein>
    <recommendedName>
        <fullName evidence="4">Transmembrane protein</fullName>
    </recommendedName>
</protein>